<name>A0ABQ5GYI0_9ASTR</name>
<keyword evidence="3" id="KW-1185">Reference proteome</keyword>
<proteinExistence type="predicted"/>
<sequence>MTRFEELELHLRDLYLNNSSHAVDAFKPTFRTFFGEEHQTFRLKMLYNLDQLRLQFERENILEVNANTCLEVFRTQFKVFFTSKGVNSSDHLNQCWQQDFKYYTSWEPETYRRDLLRYLDILERLIDKTVIKRLIDQIVLKYGEFRMKDCEVKTIKETEKPLNEAIPHEHEIKKSFKLQSKDVQINTVQAGDANMVAMKKRGIESKNNSSENALSKSVNETQMQMQEGKVDMESSRTKLDEHNTSSKSGNDANTNDAVIRPVNDQEPLVEVQLIAPHNVLANEPHH</sequence>
<reference evidence="2" key="2">
    <citation type="submission" date="2022-01" db="EMBL/GenBank/DDBJ databases">
        <authorList>
            <person name="Yamashiro T."/>
            <person name="Shiraishi A."/>
            <person name="Satake H."/>
            <person name="Nakayama K."/>
        </authorList>
    </citation>
    <scope>NUCLEOTIDE SEQUENCE</scope>
</reference>
<feature type="compositionally biased region" description="Polar residues" evidence="1">
    <location>
        <begin position="245"/>
        <end position="256"/>
    </location>
</feature>
<evidence type="ECO:0000313" key="3">
    <source>
        <dbReference type="Proteomes" id="UP001151760"/>
    </source>
</evidence>
<reference evidence="2" key="1">
    <citation type="journal article" date="2022" name="Int. J. Mol. Sci.">
        <title>Draft Genome of Tanacetum Coccineum: Genomic Comparison of Closely Related Tanacetum-Family Plants.</title>
        <authorList>
            <person name="Yamashiro T."/>
            <person name="Shiraishi A."/>
            <person name="Nakayama K."/>
            <person name="Satake H."/>
        </authorList>
    </citation>
    <scope>NUCLEOTIDE SEQUENCE</scope>
</reference>
<feature type="region of interest" description="Disordered" evidence="1">
    <location>
        <begin position="202"/>
        <end position="257"/>
    </location>
</feature>
<dbReference type="Proteomes" id="UP001151760">
    <property type="component" value="Unassembled WGS sequence"/>
</dbReference>
<evidence type="ECO:0008006" key="4">
    <source>
        <dbReference type="Google" id="ProtNLM"/>
    </source>
</evidence>
<evidence type="ECO:0000256" key="1">
    <source>
        <dbReference type="SAM" id="MobiDB-lite"/>
    </source>
</evidence>
<protein>
    <recommendedName>
        <fullName evidence="4">SPK domain-containing protein</fullName>
    </recommendedName>
</protein>
<feature type="non-terminal residue" evidence="2">
    <location>
        <position position="286"/>
    </location>
</feature>
<dbReference type="EMBL" id="BQNB010019018">
    <property type="protein sequence ID" value="GJT80705.1"/>
    <property type="molecule type" value="Genomic_DNA"/>
</dbReference>
<comment type="caution">
    <text evidence="2">The sequence shown here is derived from an EMBL/GenBank/DDBJ whole genome shotgun (WGS) entry which is preliminary data.</text>
</comment>
<evidence type="ECO:0000313" key="2">
    <source>
        <dbReference type="EMBL" id="GJT80705.1"/>
    </source>
</evidence>
<feature type="compositionally biased region" description="Basic and acidic residues" evidence="1">
    <location>
        <begin position="228"/>
        <end position="244"/>
    </location>
</feature>
<organism evidence="2 3">
    <name type="scientific">Tanacetum coccineum</name>
    <dbReference type="NCBI Taxonomy" id="301880"/>
    <lineage>
        <taxon>Eukaryota</taxon>
        <taxon>Viridiplantae</taxon>
        <taxon>Streptophyta</taxon>
        <taxon>Embryophyta</taxon>
        <taxon>Tracheophyta</taxon>
        <taxon>Spermatophyta</taxon>
        <taxon>Magnoliopsida</taxon>
        <taxon>eudicotyledons</taxon>
        <taxon>Gunneridae</taxon>
        <taxon>Pentapetalae</taxon>
        <taxon>asterids</taxon>
        <taxon>campanulids</taxon>
        <taxon>Asterales</taxon>
        <taxon>Asteraceae</taxon>
        <taxon>Asteroideae</taxon>
        <taxon>Anthemideae</taxon>
        <taxon>Anthemidinae</taxon>
        <taxon>Tanacetum</taxon>
    </lineage>
</organism>
<accession>A0ABQ5GYI0</accession>
<gene>
    <name evidence="2" type="ORF">Tco_1055047</name>
</gene>
<feature type="compositionally biased region" description="Polar residues" evidence="1">
    <location>
        <begin position="205"/>
        <end position="225"/>
    </location>
</feature>